<comment type="caution">
    <text evidence="1">The sequence shown here is derived from an EMBL/GenBank/DDBJ whole genome shotgun (WGS) entry which is preliminary data.</text>
</comment>
<evidence type="ECO:0000313" key="1">
    <source>
        <dbReference type="EMBL" id="SPE22755.1"/>
    </source>
</evidence>
<accession>A0A094XZW8</accession>
<evidence type="ECO:0000313" key="2">
    <source>
        <dbReference type="Proteomes" id="UP000239650"/>
    </source>
</evidence>
<reference evidence="1 2" key="1">
    <citation type="submission" date="2018-02" db="EMBL/GenBank/DDBJ databases">
        <authorList>
            <person name="Rodrigo-Torres L."/>
            <person name="Arahal R. D."/>
            <person name="Lucena T."/>
        </authorList>
    </citation>
    <scope>NUCLEOTIDE SEQUENCE [LARGE SCALE GENOMIC DNA]</scope>
    <source>
        <strain evidence="1 2">CECT 9267</strain>
    </source>
</reference>
<dbReference type="Proteomes" id="UP000239650">
    <property type="component" value="Unassembled WGS sequence"/>
</dbReference>
<dbReference type="GeneID" id="57133961"/>
<proteinExistence type="predicted"/>
<name>A0A094XZW8_LATSK</name>
<dbReference type="RefSeq" id="WP_016265244.1">
    <property type="nucleotide sequence ID" value="NZ_BJLN01000001.1"/>
</dbReference>
<protein>
    <submittedName>
        <fullName evidence="1">Uncharacterized protein</fullName>
    </submittedName>
</protein>
<gene>
    <name evidence="1" type="ORF">LAS9267_01780</name>
</gene>
<sequence length="95" mass="10637">MKQFEPARINDQYSLTLNETGNVMLSKVGVGIVGQMSYYYTRNDLPLFICRHEPRADLRTIHDVMVQLDAQLAEMVGCGCLMVGGQNVALQCRTV</sequence>
<dbReference type="AlphaFoldDB" id="A0A094XZW8"/>
<organism evidence="1 2">
    <name type="scientific">Latilactobacillus sakei</name>
    <name type="common">Lactobacillus sakei</name>
    <dbReference type="NCBI Taxonomy" id="1599"/>
    <lineage>
        <taxon>Bacteria</taxon>
        <taxon>Bacillati</taxon>
        <taxon>Bacillota</taxon>
        <taxon>Bacilli</taxon>
        <taxon>Lactobacillales</taxon>
        <taxon>Lactobacillaceae</taxon>
        <taxon>Latilactobacillus</taxon>
    </lineage>
</organism>
<dbReference type="EMBL" id="OKRC01000009">
    <property type="protein sequence ID" value="SPE22755.1"/>
    <property type="molecule type" value="Genomic_DNA"/>
</dbReference>